<comment type="caution">
    <text evidence="1">The sequence shown here is derived from an EMBL/GenBank/DDBJ whole genome shotgun (WGS) entry which is preliminary data.</text>
</comment>
<reference evidence="1" key="1">
    <citation type="submission" date="2022-08" db="EMBL/GenBank/DDBJ databases">
        <title>Genome Sequence of Lecanicillium fungicola.</title>
        <authorList>
            <person name="Buettner E."/>
        </authorList>
    </citation>
    <scope>NUCLEOTIDE SEQUENCE</scope>
    <source>
        <strain evidence="1">Babe33</strain>
    </source>
</reference>
<evidence type="ECO:0000313" key="1">
    <source>
        <dbReference type="EMBL" id="KAJ2969212.1"/>
    </source>
</evidence>
<gene>
    <name evidence="1" type="ORF">NQ176_g8786</name>
</gene>
<accession>A0ACC1MRC6</accession>
<name>A0ACC1MRC6_9HYPO</name>
<dbReference type="Proteomes" id="UP001143910">
    <property type="component" value="Unassembled WGS sequence"/>
</dbReference>
<evidence type="ECO:0000313" key="2">
    <source>
        <dbReference type="Proteomes" id="UP001143910"/>
    </source>
</evidence>
<organism evidence="1 2">
    <name type="scientific">Zarea fungicola</name>
    <dbReference type="NCBI Taxonomy" id="93591"/>
    <lineage>
        <taxon>Eukaryota</taxon>
        <taxon>Fungi</taxon>
        <taxon>Dikarya</taxon>
        <taxon>Ascomycota</taxon>
        <taxon>Pezizomycotina</taxon>
        <taxon>Sordariomycetes</taxon>
        <taxon>Hypocreomycetidae</taxon>
        <taxon>Hypocreales</taxon>
        <taxon>Cordycipitaceae</taxon>
        <taxon>Zarea</taxon>
    </lineage>
</organism>
<protein>
    <submittedName>
        <fullName evidence="1">Uncharacterized protein</fullName>
    </submittedName>
</protein>
<keyword evidence="2" id="KW-1185">Reference proteome</keyword>
<dbReference type="EMBL" id="JANJQO010001796">
    <property type="protein sequence ID" value="KAJ2969212.1"/>
    <property type="molecule type" value="Genomic_DNA"/>
</dbReference>
<proteinExistence type="predicted"/>
<sequence>MVPALSSMFTSEHLIYEPLDSADEETKAFLYRQLTLDPEINGMDSINIFSPPAKSRYFETLTHWKDNLLSYYSRTEHEQSLRGVPIGVVGLSPVHAIHQHLRSTQLGISIGSKHQGKGYGSEALQWLANWAVGYANIHALRLQTGSMNVKAINVYKKVGFVEDRARS</sequence>